<evidence type="ECO:0000313" key="3">
    <source>
        <dbReference type="Proteomes" id="UP001374535"/>
    </source>
</evidence>
<name>A0AAQ3RF78_VIGMU</name>
<reference evidence="2 3" key="1">
    <citation type="journal article" date="2023" name="Life. Sci Alliance">
        <title>Evolutionary insights into 3D genome organization and epigenetic landscape of Vigna mungo.</title>
        <authorList>
            <person name="Junaid A."/>
            <person name="Singh B."/>
            <person name="Bhatia S."/>
        </authorList>
    </citation>
    <scope>NUCLEOTIDE SEQUENCE [LARGE SCALE GENOMIC DNA]</scope>
    <source>
        <strain evidence="2">Urdbean</strain>
    </source>
</reference>
<dbReference type="Proteomes" id="UP001374535">
    <property type="component" value="Chromosome 10"/>
</dbReference>
<evidence type="ECO:0008006" key="4">
    <source>
        <dbReference type="Google" id="ProtNLM"/>
    </source>
</evidence>
<organism evidence="2 3">
    <name type="scientific">Vigna mungo</name>
    <name type="common">Black gram</name>
    <name type="synonym">Phaseolus mungo</name>
    <dbReference type="NCBI Taxonomy" id="3915"/>
    <lineage>
        <taxon>Eukaryota</taxon>
        <taxon>Viridiplantae</taxon>
        <taxon>Streptophyta</taxon>
        <taxon>Embryophyta</taxon>
        <taxon>Tracheophyta</taxon>
        <taxon>Spermatophyta</taxon>
        <taxon>Magnoliopsida</taxon>
        <taxon>eudicotyledons</taxon>
        <taxon>Gunneridae</taxon>
        <taxon>Pentapetalae</taxon>
        <taxon>rosids</taxon>
        <taxon>fabids</taxon>
        <taxon>Fabales</taxon>
        <taxon>Fabaceae</taxon>
        <taxon>Papilionoideae</taxon>
        <taxon>50 kb inversion clade</taxon>
        <taxon>NPAAA clade</taxon>
        <taxon>indigoferoid/millettioid clade</taxon>
        <taxon>Phaseoleae</taxon>
        <taxon>Vigna</taxon>
    </lineage>
</organism>
<evidence type="ECO:0000313" key="2">
    <source>
        <dbReference type="EMBL" id="WVY93243.1"/>
    </source>
</evidence>
<proteinExistence type="predicted"/>
<evidence type="ECO:0000256" key="1">
    <source>
        <dbReference type="SAM" id="MobiDB-lite"/>
    </source>
</evidence>
<sequence length="139" mass="16502">RNFVNAGRGPRPSENSREESEEDRGEVRRSRRKRVELPTFEGADLMGWIAQAEKIFERQSATEKEKMKFVYRCMEKVLASFCFCFWRKKTTHPTWKRFTDDLMRRFDGRHRDTVVEKLAAVRQKGSVDEDIQELESLVP</sequence>
<keyword evidence="3" id="KW-1185">Reference proteome</keyword>
<dbReference type="AlphaFoldDB" id="A0AAQ3RF78"/>
<protein>
    <recommendedName>
        <fullName evidence="4">Retrotransposon gag domain-containing protein</fullName>
    </recommendedName>
</protein>
<feature type="non-terminal residue" evidence="2">
    <location>
        <position position="1"/>
    </location>
</feature>
<dbReference type="EMBL" id="CP144691">
    <property type="protein sequence ID" value="WVY93243.1"/>
    <property type="molecule type" value="Genomic_DNA"/>
</dbReference>
<gene>
    <name evidence="2" type="ORF">V8G54_032331</name>
</gene>
<accession>A0AAQ3RF78</accession>
<feature type="region of interest" description="Disordered" evidence="1">
    <location>
        <begin position="1"/>
        <end position="32"/>
    </location>
</feature>